<reference evidence="1" key="1">
    <citation type="journal article" date="2018" name="Biotechnol. Bioeng.">
        <title>A reference genome of the Chinese hamster based on a hybrid assembly strategy.</title>
        <authorList>
            <person name="Rupp O."/>
            <person name="MacDonald M.L."/>
            <person name="Li S."/>
            <person name="Dhiman H."/>
            <person name="Polson S."/>
            <person name="Griep S."/>
            <person name="Heffner K."/>
            <person name="Hernandez I."/>
            <person name="Brinkrolf K."/>
            <person name="Jadhav V."/>
            <person name="Samoudi M."/>
            <person name="Hao H."/>
            <person name="Kingham B."/>
            <person name="Goesmann A."/>
            <person name="Betenbaugh M.J."/>
            <person name="Lewis N.E."/>
            <person name="Borth N."/>
            <person name="Lee K.H."/>
        </authorList>
    </citation>
    <scope>NUCLEOTIDE SEQUENCE [LARGE SCALE GENOMIC DNA]</scope>
    <source>
        <strain evidence="1">17A/GY</strain>
    </source>
</reference>
<dbReference type="Proteomes" id="UP001108280">
    <property type="component" value="Chromosome 1"/>
</dbReference>
<protein>
    <submittedName>
        <fullName evidence="2">Uncharacterized protein LOC103159937</fullName>
    </submittedName>
</protein>
<dbReference type="KEGG" id="cge:103159937"/>
<dbReference type="OrthoDB" id="10514408at2759"/>
<accession>A0A9J7KEX9</accession>
<proteinExistence type="predicted"/>
<organism evidence="1 2">
    <name type="scientific">Cricetulus griseus</name>
    <name type="common">Chinese hamster</name>
    <name type="synonym">Cricetulus barabensis griseus</name>
    <dbReference type="NCBI Taxonomy" id="10029"/>
    <lineage>
        <taxon>Eukaryota</taxon>
        <taxon>Metazoa</taxon>
        <taxon>Chordata</taxon>
        <taxon>Craniata</taxon>
        <taxon>Vertebrata</taxon>
        <taxon>Euteleostomi</taxon>
        <taxon>Mammalia</taxon>
        <taxon>Eutheria</taxon>
        <taxon>Euarchontoglires</taxon>
        <taxon>Glires</taxon>
        <taxon>Rodentia</taxon>
        <taxon>Myomorpha</taxon>
        <taxon>Muroidea</taxon>
        <taxon>Cricetidae</taxon>
        <taxon>Cricetinae</taxon>
        <taxon>Cricetulus</taxon>
    </lineage>
</organism>
<dbReference type="AlphaFoldDB" id="A0A9J7KEX9"/>
<dbReference type="GeneID" id="103159937"/>
<gene>
    <name evidence="2" type="primary">LOC103159937</name>
</gene>
<name>A0A9J7KEX9_CRIGR</name>
<sequence>MKTPQWVEGRWLAANGAARLPAGSETSRRLTALPALPTVFLRIGCFLLPVLPPNGPPIGCGFLASPAPLPCASISAECPASVFLSPAWRPSLRSQVPNAQSCVCPGPNRRLKATRNK</sequence>
<dbReference type="RefSeq" id="XP_035308135.1">
    <property type="nucleotide sequence ID" value="XM_035452244.1"/>
</dbReference>
<keyword evidence="1" id="KW-1185">Reference proteome</keyword>
<reference evidence="2" key="3">
    <citation type="submission" date="2025-08" db="UniProtKB">
        <authorList>
            <consortium name="RefSeq"/>
        </authorList>
    </citation>
    <scope>IDENTIFICATION</scope>
    <source>
        <strain evidence="2">17A/GY</strain>
        <tissue evidence="2">Liver</tissue>
    </source>
</reference>
<reference evidence="1" key="2">
    <citation type="journal article" date="2020" name="Biotechnol. Bioeng.">
        <title>Chromosome-scale scaffolds for the Chinese hamster reference genome assembly to facilitate the study of the CHO epigenome.</title>
        <authorList>
            <person name="Hilliard W."/>
            <person name="MacDonald M."/>
            <person name="Lee K.H."/>
        </authorList>
    </citation>
    <scope>NUCLEOTIDE SEQUENCE [LARGE SCALE GENOMIC DNA]</scope>
    <source>
        <strain evidence="1">17A/GY</strain>
    </source>
</reference>
<evidence type="ECO:0000313" key="1">
    <source>
        <dbReference type="Proteomes" id="UP001108280"/>
    </source>
</evidence>
<evidence type="ECO:0000313" key="2">
    <source>
        <dbReference type="RefSeq" id="XP_035308135.1"/>
    </source>
</evidence>